<protein>
    <submittedName>
        <fullName evidence="1">Chitinase</fullName>
    </submittedName>
</protein>
<dbReference type="SUPFAM" id="SSF51445">
    <property type="entry name" value="(Trans)glycosidases"/>
    <property type="match status" value="1"/>
</dbReference>
<proteinExistence type="predicted"/>
<keyword evidence="2" id="KW-1185">Reference proteome</keyword>
<dbReference type="Proteomes" id="UP000154968">
    <property type="component" value="Segment"/>
</dbReference>
<dbReference type="PANTHER" id="PTHR42976:SF1">
    <property type="entry name" value="GH18 DOMAIN-CONTAINING PROTEIN-RELATED"/>
    <property type="match status" value="1"/>
</dbReference>
<dbReference type="EMBL" id="HF920633">
    <property type="protein sequence ID" value="CCV01757.1"/>
    <property type="molecule type" value="Genomic_DNA"/>
</dbReference>
<evidence type="ECO:0000313" key="1">
    <source>
        <dbReference type="EMBL" id="CCV01757.1"/>
    </source>
</evidence>
<dbReference type="KEGG" id="vg:16414419"/>
<accession>S6DCY8</accession>
<dbReference type="InterPro" id="IPR052750">
    <property type="entry name" value="GH18_Chitinase"/>
</dbReference>
<evidence type="ECO:0000313" key="2">
    <source>
        <dbReference type="Proteomes" id="UP000154968"/>
    </source>
</evidence>
<organism evidence="1 2">
    <name type="scientific">Invertebrate iridescent virus 22</name>
    <dbReference type="NCBI Taxonomy" id="345198"/>
    <lineage>
        <taxon>Viruses</taxon>
        <taxon>Varidnaviria</taxon>
        <taxon>Bamfordvirae</taxon>
        <taxon>Nucleocytoviricota</taxon>
        <taxon>Megaviricetes</taxon>
        <taxon>Pimascovirales</taxon>
        <taxon>Pimascovirales incertae sedis</taxon>
        <taxon>Iridoviridae</taxon>
        <taxon>Betairidovirinae</taxon>
        <taxon>Chloriridovirus</taxon>
        <taxon>Chloriridovirus simulium1</taxon>
    </lineage>
</organism>
<dbReference type="GeneID" id="16414419"/>
<name>S6DCY8_9VIRU</name>
<dbReference type="RefSeq" id="YP_008357378.1">
    <property type="nucleotide sequence ID" value="NC_021901.1"/>
</dbReference>
<reference evidence="1 2" key="1">
    <citation type="journal article" date="2013" name="J. Gen. Virol.">
        <title>Complete genome sequence of invertebrate iridescent virus 22 isolated from a blackfly larva.</title>
        <authorList>
            <person name="Piegu B."/>
            <person name="Guizard S."/>
            <person name="Spears T."/>
            <person name="Cruaud C."/>
            <person name="Couloux A."/>
            <person name="Bideshi D.K."/>
            <person name="Federici B.A."/>
            <person name="Bigot Y."/>
        </authorList>
    </citation>
    <scope>NUCLEOTIDE SEQUENCE [LARGE SCALE GENOMIC DNA]</scope>
</reference>
<gene>
    <name evidence="1" type="primary">080R</name>
    <name evidence="1" type="ORF">IIV22_080R</name>
</gene>
<sequence length="296" mass="32676">MVKVIPFIDTSINAVWDDWQNYPNGRPNPLYAKQAEMWGVDGLIFGFITLSAKKKACWAAQDTMPLNWSLPLAKELALVKKETIVSFGGASNPDISSEFSIDELIQTYLDVIEMYNPSGLDFDLENGLYNADKISSALSVVKSKYPECNISLTLPTMPTGLTNVGLGLVSTFKKGNFNFMVNGMAMDYYSPEAALNMGQAAVDAAKSITSQLVNLNQTPEVGITPMIGLNDDLSMFRLKDAQFLASQSNNLNFLSYWSFNRDNPSSFPYVDLQSSSNPEQKESGEYAKIFVKTTPN</sequence>
<dbReference type="Gene3D" id="3.20.20.80">
    <property type="entry name" value="Glycosidases"/>
    <property type="match status" value="1"/>
</dbReference>
<dbReference type="InterPro" id="IPR017853">
    <property type="entry name" value="GH"/>
</dbReference>
<dbReference type="PANTHER" id="PTHR42976">
    <property type="entry name" value="BIFUNCTIONAL CHITINASE/LYSOZYME-RELATED"/>
    <property type="match status" value="1"/>
</dbReference>